<evidence type="ECO:0000256" key="2">
    <source>
        <dbReference type="SAM" id="Phobius"/>
    </source>
</evidence>
<dbReference type="OrthoDB" id="5340910at2759"/>
<feature type="compositionally biased region" description="Low complexity" evidence="1">
    <location>
        <begin position="210"/>
        <end position="245"/>
    </location>
</feature>
<keyword evidence="2" id="KW-1133">Transmembrane helix</keyword>
<keyword evidence="2" id="KW-0472">Membrane</keyword>
<feature type="compositionally biased region" description="Low complexity" evidence="1">
    <location>
        <begin position="559"/>
        <end position="568"/>
    </location>
</feature>
<feature type="compositionally biased region" description="Low complexity" evidence="1">
    <location>
        <begin position="315"/>
        <end position="324"/>
    </location>
</feature>
<feature type="region of interest" description="Disordered" evidence="1">
    <location>
        <begin position="108"/>
        <end position="264"/>
    </location>
</feature>
<keyword evidence="4" id="KW-1185">Reference proteome</keyword>
<feature type="region of interest" description="Disordered" evidence="1">
    <location>
        <begin position="315"/>
        <end position="362"/>
    </location>
</feature>
<feature type="compositionally biased region" description="Low complexity" evidence="1">
    <location>
        <begin position="125"/>
        <end position="140"/>
    </location>
</feature>
<feature type="region of interest" description="Disordered" evidence="1">
    <location>
        <begin position="488"/>
        <end position="576"/>
    </location>
</feature>
<feature type="region of interest" description="Disordered" evidence="1">
    <location>
        <begin position="1"/>
        <end position="24"/>
    </location>
</feature>
<evidence type="ECO:0000313" key="4">
    <source>
        <dbReference type="Proteomes" id="UP001149813"/>
    </source>
</evidence>
<accession>A0A9W7Y618</accession>
<feature type="transmembrane region" description="Helical" evidence="2">
    <location>
        <begin position="273"/>
        <end position="293"/>
    </location>
</feature>
<name>A0A9W7Y618_9FUNG</name>
<evidence type="ECO:0000256" key="1">
    <source>
        <dbReference type="SAM" id="MobiDB-lite"/>
    </source>
</evidence>
<comment type="caution">
    <text evidence="3">The sequence shown here is derived from an EMBL/GenBank/DDBJ whole genome shotgun (WGS) entry which is preliminary data.</text>
</comment>
<dbReference type="AlphaFoldDB" id="A0A9W7Y618"/>
<evidence type="ECO:0000313" key="3">
    <source>
        <dbReference type="EMBL" id="KAJ1724472.1"/>
    </source>
</evidence>
<dbReference type="SUPFAM" id="SSF50044">
    <property type="entry name" value="SH3-domain"/>
    <property type="match status" value="1"/>
</dbReference>
<feature type="compositionally biased region" description="Gly residues" evidence="1">
    <location>
        <begin position="325"/>
        <end position="334"/>
    </location>
</feature>
<gene>
    <name evidence="3" type="ORF">LPJ53_001242</name>
</gene>
<feature type="compositionally biased region" description="Gly residues" evidence="1">
    <location>
        <begin position="489"/>
        <end position="500"/>
    </location>
</feature>
<protein>
    <recommendedName>
        <fullName evidence="5">SH3 domain-containing protein</fullName>
    </recommendedName>
</protein>
<dbReference type="InterPro" id="IPR036028">
    <property type="entry name" value="SH3-like_dom_sf"/>
</dbReference>
<organism evidence="3 4">
    <name type="scientific">Coemansia erecta</name>
    <dbReference type="NCBI Taxonomy" id="147472"/>
    <lineage>
        <taxon>Eukaryota</taxon>
        <taxon>Fungi</taxon>
        <taxon>Fungi incertae sedis</taxon>
        <taxon>Zoopagomycota</taxon>
        <taxon>Kickxellomycotina</taxon>
        <taxon>Kickxellomycetes</taxon>
        <taxon>Kickxellales</taxon>
        <taxon>Kickxellaceae</taxon>
        <taxon>Coemansia</taxon>
    </lineage>
</organism>
<reference evidence="3" key="1">
    <citation type="submission" date="2022-07" db="EMBL/GenBank/DDBJ databases">
        <title>Phylogenomic reconstructions and comparative analyses of Kickxellomycotina fungi.</title>
        <authorList>
            <person name="Reynolds N.K."/>
            <person name="Stajich J.E."/>
            <person name="Barry K."/>
            <person name="Grigoriev I.V."/>
            <person name="Crous P."/>
            <person name="Smith M.E."/>
        </authorList>
    </citation>
    <scope>NUCLEOTIDE SEQUENCE</scope>
    <source>
        <strain evidence="3">NBRC 32514</strain>
    </source>
</reference>
<feature type="compositionally biased region" description="Low complexity" evidence="1">
    <location>
        <begin position="151"/>
        <end position="203"/>
    </location>
</feature>
<keyword evidence="2" id="KW-0812">Transmembrane</keyword>
<proteinExistence type="predicted"/>
<evidence type="ECO:0008006" key="5">
    <source>
        <dbReference type="Google" id="ProtNLM"/>
    </source>
</evidence>
<sequence>MAPAAEAPGDQEVMPEPLGGTPQMLAQLPPAVVRNGVSNGVVEREAAGARQLPAQFQTQTPALPALPVVTGALRQAVGQSMVQMSAQSLVPVAGQSLAQVPMLSSAHSAQPATRAIPPATPPAAAPKMAASIAQQQQQQQPHAMVANFNRPATPAATPAATGTAAHASALSSSAVHPVQTSSAVQQQQQQQPSTAQPSAAVSQHAPTTQPTAHASTAAVTAATPAAKPSVAAAAAAAKPVHPRPASQTGRAGPADAERHGDAKAAGTRLSDGFIVLISIAIMFVCALLFYFYMRQRRRRAKRRALHHAAHGSLLHSHSSLSLPSGRGGGGGAGGDKFSRVLTRDSGTSLSLREPRTAGGGGAANDEKLFPIASLHDVHAAETLDRRYLDYRSGSGSGGGEKGVGTMAQSLVDARHARFGAERRVAGAISFDNVAPVRARLPPSPLQQQMQQPPVAAIPAYAGACSQRSLLDTSAANPALAAAAAATTGGAAGAGGGGVGGKPRKLVRDTFRGGNNSSSSNSGSSSPAGSPKQPGGKPSHGSSVKTMLRSLAPATPPPAARTAPRSPDAAADRPADRASPLLDSIESISDSYQFAVRHRPPLGPLRVVEPHVPALADELAVDRGHHMFVVGEFADGWVLAVNISRNSECGMIPRRCLFFPTAAFMTADAVAASA</sequence>
<dbReference type="Proteomes" id="UP001149813">
    <property type="component" value="Unassembled WGS sequence"/>
</dbReference>
<feature type="compositionally biased region" description="Low complexity" evidence="1">
    <location>
        <begin position="512"/>
        <end position="552"/>
    </location>
</feature>
<dbReference type="EMBL" id="JANBOJ010000030">
    <property type="protein sequence ID" value="KAJ1724472.1"/>
    <property type="molecule type" value="Genomic_DNA"/>
</dbReference>